<feature type="compositionally biased region" description="Gly residues" evidence="1">
    <location>
        <begin position="364"/>
        <end position="373"/>
    </location>
</feature>
<keyword evidence="4" id="KW-1185">Reference proteome</keyword>
<keyword evidence="2" id="KW-0812">Transmembrane</keyword>
<organism evidence="3 4">
    <name type="scientific">Nocardiopsis flavescens</name>
    <dbReference type="NCBI Taxonomy" id="758803"/>
    <lineage>
        <taxon>Bacteria</taxon>
        <taxon>Bacillati</taxon>
        <taxon>Actinomycetota</taxon>
        <taxon>Actinomycetes</taxon>
        <taxon>Streptosporangiales</taxon>
        <taxon>Nocardiopsidaceae</taxon>
        <taxon>Nocardiopsis</taxon>
    </lineage>
</organism>
<proteinExistence type="predicted"/>
<dbReference type="STRING" id="758803.SAMN05421803_104276"/>
<name>A0A1M6HRI0_9ACTN</name>
<dbReference type="AlphaFoldDB" id="A0A1M6HRI0"/>
<evidence type="ECO:0000313" key="4">
    <source>
        <dbReference type="Proteomes" id="UP000184452"/>
    </source>
</evidence>
<dbReference type="Proteomes" id="UP000184452">
    <property type="component" value="Unassembled WGS sequence"/>
</dbReference>
<feature type="region of interest" description="Disordered" evidence="1">
    <location>
        <begin position="360"/>
        <end position="403"/>
    </location>
</feature>
<dbReference type="EMBL" id="FQZK01000004">
    <property type="protein sequence ID" value="SHJ24777.1"/>
    <property type="molecule type" value="Genomic_DNA"/>
</dbReference>
<reference evidence="3 4" key="1">
    <citation type="submission" date="2016-11" db="EMBL/GenBank/DDBJ databases">
        <authorList>
            <person name="Jaros S."/>
            <person name="Januszkiewicz K."/>
            <person name="Wedrychowicz H."/>
        </authorList>
    </citation>
    <scope>NUCLEOTIDE SEQUENCE [LARGE SCALE GENOMIC DNA]</scope>
    <source>
        <strain evidence="3 4">CGMCC 4.5723</strain>
    </source>
</reference>
<feature type="transmembrane region" description="Helical" evidence="2">
    <location>
        <begin position="68"/>
        <end position="86"/>
    </location>
</feature>
<protein>
    <submittedName>
        <fullName evidence="3">Uncharacterized protein</fullName>
    </submittedName>
</protein>
<feature type="transmembrane region" description="Helical" evidence="2">
    <location>
        <begin position="139"/>
        <end position="158"/>
    </location>
</feature>
<evidence type="ECO:0000256" key="2">
    <source>
        <dbReference type="SAM" id="Phobius"/>
    </source>
</evidence>
<gene>
    <name evidence="3" type="ORF">SAMN05421803_104276</name>
</gene>
<feature type="compositionally biased region" description="Pro residues" evidence="1">
    <location>
        <begin position="386"/>
        <end position="397"/>
    </location>
</feature>
<keyword evidence="2" id="KW-0472">Membrane</keyword>
<evidence type="ECO:0000256" key="1">
    <source>
        <dbReference type="SAM" id="MobiDB-lite"/>
    </source>
</evidence>
<accession>A0A1M6HRI0</accession>
<evidence type="ECO:0000313" key="3">
    <source>
        <dbReference type="EMBL" id="SHJ24777.1"/>
    </source>
</evidence>
<keyword evidence="2" id="KW-1133">Transmembrane helix</keyword>
<dbReference type="RefSeq" id="WP_245832961.1">
    <property type="nucleotide sequence ID" value="NZ_FQZK01000004.1"/>
</dbReference>
<sequence length="403" mass="42613">MSHPRRPTFDPTLPPRTLARLRAHPERLLPDSVGPSARLTWRRGAALTAAGGTSLAAVALLVPGAATPLIALLCLVVTAAVLNLVSDRGSLADDWADLLMHAFWALPVSTAAVMAGHLLLGGALEPLAAAVPGSAPAAALYLAVAGGGAGAVMRPGMLPRLASENRRRYVLPEDFGRPYSHATRHEEPEAHLFARLQQATDRVEEGGRVLGGSFDAASTLPLLREEEWRMSQELLRLRALRRELLQRKREAVSRQVTRALQPQEEAVARAHTALAERIGVLADYGGRVRAAVTAHREWEQCQAIADRAAEYADLALTTARGTMRTDEIDDSLLSVRAAHSVREELVREAVDAGSSLSAALHPGAGAGTDGSGTGNAARGPLDVPRPRPCTAPEPAPGPAAAQD</sequence>
<feature type="transmembrane region" description="Helical" evidence="2">
    <location>
        <begin position="98"/>
        <end position="119"/>
    </location>
</feature>